<proteinExistence type="predicted"/>
<organism evidence="2 3">
    <name type="scientific">Gordonia oryzae</name>
    <dbReference type="NCBI Taxonomy" id="2487349"/>
    <lineage>
        <taxon>Bacteria</taxon>
        <taxon>Bacillati</taxon>
        <taxon>Actinomycetota</taxon>
        <taxon>Actinomycetes</taxon>
        <taxon>Mycobacteriales</taxon>
        <taxon>Gordoniaceae</taxon>
        <taxon>Gordonia</taxon>
    </lineage>
</organism>
<keyword evidence="3" id="KW-1185">Reference proteome</keyword>
<dbReference type="PANTHER" id="PTHR43028:SF5">
    <property type="entry name" value="3'(2'),5'-BISPHOSPHATE NUCLEOTIDASE 1"/>
    <property type="match status" value="1"/>
</dbReference>
<accession>A0A3N4G5Z7</accession>
<feature type="binding site" evidence="1">
    <location>
        <position position="84"/>
    </location>
    <ligand>
        <name>Mg(2+)</name>
        <dbReference type="ChEBI" id="CHEBI:18420"/>
        <label>1</label>
        <note>catalytic</note>
    </ligand>
</feature>
<dbReference type="Gene3D" id="3.30.540.10">
    <property type="entry name" value="Fructose-1,6-Bisphosphatase, subunit A, domain 1"/>
    <property type="match status" value="1"/>
</dbReference>
<dbReference type="AlphaFoldDB" id="A0A3N4G5Z7"/>
<feature type="binding site" evidence="1">
    <location>
        <position position="85"/>
    </location>
    <ligand>
        <name>Mg(2+)</name>
        <dbReference type="ChEBI" id="CHEBI:18420"/>
        <label>1</label>
        <note>catalytic</note>
    </ligand>
</feature>
<dbReference type="Proteomes" id="UP000267536">
    <property type="component" value="Unassembled WGS sequence"/>
</dbReference>
<evidence type="ECO:0000313" key="3">
    <source>
        <dbReference type="Proteomes" id="UP000267536"/>
    </source>
</evidence>
<dbReference type="RefSeq" id="WP_123932965.1">
    <property type="nucleotide sequence ID" value="NZ_JBPSDP010000022.1"/>
</dbReference>
<dbReference type="CDD" id="cd01638">
    <property type="entry name" value="CysQ"/>
    <property type="match status" value="1"/>
</dbReference>
<name>A0A3N4G5Z7_9ACTN</name>
<keyword evidence="1" id="KW-0479">Metal-binding</keyword>
<dbReference type="InterPro" id="IPR000760">
    <property type="entry name" value="Inositol_monophosphatase-like"/>
</dbReference>
<dbReference type="GO" id="GO:0046872">
    <property type="term" value="F:metal ion binding"/>
    <property type="evidence" value="ECO:0007669"/>
    <property type="project" value="UniProtKB-KW"/>
</dbReference>
<dbReference type="OrthoDB" id="9772456at2"/>
<dbReference type="GO" id="GO:0008441">
    <property type="term" value="F:3'(2'),5'-bisphosphate nucleotidase activity"/>
    <property type="evidence" value="ECO:0007669"/>
    <property type="project" value="TreeGrafter"/>
</dbReference>
<evidence type="ECO:0000256" key="1">
    <source>
        <dbReference type="PIRSR" id="PIRSR600760-2"/>
    </source>
</evidence>
<feature type="binding site" evidence="1">
    <location>
        <position position="64"/>
    </location>
    <ligand>
        <name>Mg(2+)</name>
        <dbReference type="ChEBI" id="CHEBI:18420"/>
        <label>1</label>
        <note>catalytic</note>
    </ligand>
</feature>
<evidence type="ECO:0000313" key="2">
    <source>
        <dbReference type="EMBL" id="RPA56817.1"/>
    </source>
</evidence>
<sequence>MSSGLSDAELATRVAVGAGEILLGVRSGDLLGGRLLGDAGDALAQAWIGTVLRTHRPRDAVLSEEAPDVGDRAVAQRVWIIDPLDGTSEFAAGSDQWAVHVALTEDGAVTDAAVALPAMGEVFRTDTVDAAPANASGRIATSRWGTSYEVAAVARRLGLRPVPIGSAGAKAMAVVRGDADAYVHSGGQYEWDNAAPVGVALAAGLHCSRLDGTPIVYNQPQPYMPDFVICRPELAADILDVVGEVWW</sequence>
<dbReference type="Gene3D" id="3.40.190.80">
    <property type="match status" value="1"/>
</dbReference>
<protein>
    <submittedName>
        <fullName evidence="2">3'(2'),5'-bisphosphate nucleotidase CysQ</fullName>
    </submittedName>
</protein>
<dbReference type="GO" id="GO:0000103">
    <property type="term" value="P:sulfate assimilation"/>
    <property type="evidence" value="ECO:0007669"/>
    <property type="project" value="TreeGrafter"/>
</dbReference>
<dbReference type="InterPro" id="IPR050725">
    <property type="entry name" value="CysQ/Inositol_MonoPase"/>
</dbReference>
<dbReference type="PANTHER" id="PTHR43028">
    <property type="entry name" value="3'(2'),5'-BISPHOSPHATE NUCLEOTIDASE 1"/>
    <property type="match status" value="1"/>
</dbReference>
<keyword evidence="1" id="KW-0460">Magnesium</keyword>
<dbReference type="PRINTS" id="PR00377">
    <property type="entry name" value="IMPHPHTASES"/>
</dbReference>
<dbReference type="EMBL" id="RKMH01000023">
    <property type="protein sequence ID" value="RPA56817.1"/>
    <property type="molecule type" value="Genomic_DNA"/>
</dbReference>
<feature type="binding site" evidence="1">
    <location>
        <position position="82"/>
    </location>
    <ligand>
        <name>Mg(2+)</name>
        <dbReference type="ChEBI" id="CHEBI:18420"/>
        <label>1</label>
        <note>catalytic</note>
    </ligand>
</feature>
<dbReference type="GO" id="GO:0050427">
    <property type="term" value="P:3'-phosphoadenosine 5'-phosphosulfate metabolic process"/>
    <property type="evidence" value="ECO:0007669"/>
    <property type="project" value="TreeGrafter"/>
</dbReference>
<dbReference type="SUPFAM" id="SSF56655">
    <property type="entry name" value="Carbohydrate phosphatase"/>
    <property type="match status" value="1"/>
</dbReference>
<comment type="cofactor">
    <cofactor evidence="1">
        <name>Mg(2+)</name>
        <dbReference type="ChEBI" id="CHEBI:18420"/>
    </cofactor>
</comment>
<gene>
    <name evidence="2" type="ORF">EF294_20805</name>
</gene>
<reference evidence="2 3" key="1">
    <citation type="submission" date="2018-11" db="EMBL/GenBank/DDBJ databases">
        <title>Draft genome sequence of Gordonia sp. RS15-1S isolated from rice stems.</title>
        <authorList>
            <person name="Muangham S."/>
        </authorList>
    </citation>
    <scope>NUCLEOTIDE SEQUENCE [LARGE SCALE GENOMIC DNA]</scope>
    <source>
        <strain evidence="2 3">RS15-1S</strain>
    </source>
</reference>
<comment type="caution">
    <text evidence="2">The sequence shown here is derived from an EMBL/GenBank/DDBJ whole genome shotgun (WGS) entry which is preliminary data.</text>
</comment>
<dbReference type="Pfam" id="PF00459">
    <property type="entry name" value="Inositol_P"/>
    <property type="match status" value="1"/>
</dbReference>
<feature type="binding site" evidence="1">
    <location>
        <position position="192"/>
    </location>
    <ligand>
        <name>Mg(2+)</name>
        <dbReference type="ChEBI" id="CHEBI:18420"/>
        <label>1</label>
        <note>catalytic</note>
    </ligand>
</feature>